<sequence>MRIARTPLGSSDQSSWLQIQRSRVQYSCLVIRVPATDSEVPGSILLSSGQNSWLQIQRSRAQYSCLVVRIPGYRFRGPRVEIRTLISPCTDTTSPLRDRSEFLYTSVSAFSSRAEGFLPREGIIFDKRRKISPISVLSEEGELAPCDTVFHVISSGIPFIGSLVYSESSALDHAATEAGRLNLEEVNPHLRGGRVENNLGKTTHSSPDRDSNLDLPVLGGLTQHDWRLEKFAPGTMKEACLLKTYMVMNNMDYFLDMFDHDVHLGAIKGHLTFVPCEDSIAEFQQYNKNNIARRNLQLH</sequence>
<organism evidence="2">
    <name type="scientific">Timema bartmani</name>
    <dbReference type="NCBI Taxonomy" id="61472"/>
    <lineage>
        <taxon>Eukaryota</taxon>
        <taxon>Metazoa</taxon>
        <taxon>Ecdysozoa</taxon>
        <taxon>Arthropoda</taxon>
        <taxon>Hexapoda</taxon>
        <taxon>Insecta</taxon>
        <taxon>Pterygota</taxon>
        <taxon>Neoptera</taxon>
        <taxon>Polyneoptera</taxon>
        <taxon>Phasmatodea</taxon>
        <taxon>Timematodea</taxon>
        <taxon>Timematoidea</taxon>
        <taxon>Timematidae</taxon>
        <taxon>Timema</taxon>
    </lineage>
</organism>
<reference evidence="2" key="1">
    <citation type="submission" date="2020-11" db="EMBL/GenBank/DDBJ databases">
        <authorList>
            <person name="Tran Van P."/>
        </authorList>
    </citation>
    <scope>NUCLEOTIDE SEQUENCE</scope>
</reference>
<dbReference type="EMBL" id="OD565705">
    <property type="protein sequence ID" value="CAD7442403.1"/>
    <property type="molecule type" value="Genomic_DNA"/>
</dbReference>
<feature type="region of interest" description="Disordered" evidence="1">
    <location>
        <begin position="193"/>
        <end position="213"/>
    </location>
</feature>
<dbReference type="AlphaFoldDB" id="A0A7R9EYG3"/>
<protein>
    <submittedName>
        <fullName evidence="2">Uncharacterized protein</fullName>
    </submittedName>
</protein>
<accession>A0A7R9EYG3</accession>
<evidence type="ECO:0000256" key="1">
    <source>
        <dbReference type="SAM" id="MobiDB-lite"/>
    </source>
</evidence>
<name>A0A7R9EYG3_9NEOP</name>
<evidence type="ECO:0000313" key="2">
    <source>
        <dbReference type="EMBL" id="CAD7442403.1"/>
    </source>
</evidence>
<proteinExistence type="predicted"/>
<gene>
    <name evidence="2" type="ORF">TBIB3V08_LOCUS4834</name>
</gene>